<dbReference type="KEGG" id="ado:A6F68_02089"/>
<proteinExistence type="predicted"/>
<evidence type="ECO:0000313" key="1">
    <source>
        <dbReference type="EMBL" id="ANY20591.1"/>
    </source>
</evidence>
<dbReference type="STRING" id="692370.A6F68_02089"/>
<dbReference type="EMBL" id="CP016591">
    <property type="protein sequence ID" value="ANY20591.1"/>
    <property type="molecule type" value="Genomic_DNA"/>
</dbReference>
<reference evidence="1 2" key="1">
    <citation type="submission" date="2016-07" db="EMBL/GenBank/DDBJ databases">
        <title>Complete genome sequence of Altererythrobacter dongtanensis KCTC 22672, a type strain with esterase isolated from tidal flat.</title>
        <authorList>
            <person name="Cheng H."/>
            <person name="Wu Y.-H."/>
            <person name="Zhou P."/>
            <person name="Huo Y.-Y."/>
            <person name="Wang C.-S."/>
            <person name="Xu X.-W."/>
        </authorList>
    </citation>
    <scope>NUCLEOTIDE SEQUENCE [LARGE SCALE GENOMIC DNA]</scope>
    <source>
        <strain evidence="1 2">KCTC 22672</strain>
    </source>
</reference>
<sequence length="240" mass="25002">MLLLFRVGQRPGFDALTAAVGSVTGLTISHRLTDPASGAVTGCELLRDGMTFDIVGLQPADAPDTPPFRHRYGLAAGFEDGSTEPVYIAPGPHISAGAHSMPVVRTMSAIVSALVGSLPGVQAVAWPPASAIVGAEFFTSSVETWIAGGAFPSLGLTAFADDLEGGIISEGLSWFTGQELRLANDIAKDRAGSVRLGVRLVNQLVLQGKVTTNEFIVAPDGGRLALEPTRDGKVVRVRRA</sequence>
<dbReference type="AlphaFoldDB" id="A0A1B2AEQ2"/>
<protein>
    <submittedName>
        <fullName evidence="1">Uncharacterized protein</fullName>
    </submittedName>
</protein>
<organism evidence="1 2">
    <name type="scientific">Tsuneonella dongtanensis</name>
    <dbReference type="NCBI Taxonomy" id="692370"/>
    <lineage>
        <taxon>Bacteria</taxon>
        <taxon>Pseudomonadati</taxon>
        <taxon>Pseudomonadota</taxon>
        <taxon>Alphaproteobacteria</taxon>
        <taxon>Sphingomonadales</taxon>
        <taxon>Erythrobacteraceae</taxon>
        <taxon>Tsuneonella</taxon>
    </lineage>
</organism>
<dbReference type="Proteomes" id="UP000092932">
    <property type="component" value="Chromosome"/>
</dbReference>
<dbReference type="RefSeq" id="WP_067679514.1">
    <property type="nucleotide sequence ID" value="NZ_CP016591.1"/>
</dbReference>
<gene>
    <name evidence="1" type="ORF">A6F68_02089</name>
</gene>
<dbReference type="OrthoDB" id="7427292at2"/>
<evidence type="ECO:0000313" key="2">
    <source>
        <dbReference type="Proteomes" id="UP000092932"/>
    </source>
</evidence>
<name>A0A1B2AEQ2_9SPHN</name>
<keyword evidence="2" id="KW-1185">Reference proteome</keyword>
<accession>A0A1B2AEQ2</accession>